<dbReference type="InterPro" id="IPR042197">
    <property type="entry name" value="Apaf_helical"/>
</dbReference>
<evidence type="ECO:0000256" key="1">
    <source>
        <dbReference type="ARBA" id="ARBA00022614"/>
    </source>
</evidence>
<dbReference type="GO" id="GO:0007165">
    <property type="term" value="P:signal transduction"/>
    <property type="evidence" value="ECO:0007669"/>
    <property type="project" value="InterPro"/>
</dbReference>
<dbReference type="InterPro" id="IPR001611">
    <property type="entry name" value="Leu-rich_rpt"/>
</dbReference>
<dbReference type="InterPro" id="IPR000157">
    <property type="entry name" value="TIR_dom"/>
</dbReference>
<keyword evidence="2" id="KW-0677">Repeat</keyword>
<dbReference type="Gene3D" id="3.40.50.10140">
    <property type="entry name" value="Toll/interleukin-1 receptor homology (TIR) domain"/>
    <property type="match status" value="1"/>
</dbReference>
<dbReference type="Pfam" id="PF01582">
    <property type="entry name" value="TIR"/>
    <property type="match status" value="1"/>
</dbReference>
<dbReference type="PRINTS" id="PR00364">
    <property type="entry name" value="DISEASERSIST"/>
</dbReference>
<dbReference type="Pfam" id="PF23598">
    <property type="entry name" value="LRR_14"/>
    <property type="match status" value="2"/>
</dbReference>
<dbReference type="EMBL" id="OIVN01000001">
    <property type="protein sequence ID" value="SPC72196.1"/>
    <property type="molecule type" value="Genomic_DNA"/>
</dbReference>
<dbReference type="FunFam" id="3.40.50.10140:FF:000007">
    <property type="entry name" value="Disease resistance protein (TIR-NBS-LRR class)"/>
    <property type="match status" value="1"/>
</dbReference>
<dbReference type="GO" id="GO:0043531">
    <property type="term" value="F:ADP binding"/>
    <property type="evidence" value="ECO:0007669"/>
    <property type="project" value="InterPro"/>
</dbReference>
<dbReference type="PANTHER" id="PTHR11017">
    <property type="entry name" value="LEUCINE-RICH REPEAT-CONTAINING PROTEIN"/>
    <property type="match status" value="1"/>
</dbReference>
<dbReference type="InterPro" id="IPR032675">
    <property type="entry name" value="LRR_dom_sf"/>
</dbReference>
<reference evidence="6" key="1">
    <citation type="submission" date="2018-02" db="EMBL/GenBank/DDBJ databases">
        <authorList>
            <person name="Cohen D.B."/>
            <person name="Kent A.D."/>
        </authorList>
    </citation>
    <scope>NUCLEOTIDE SEQUENCE</scope>
</reference>
<dbReference type="SMART" id="SM00369">
    <property type="entry name" value="LRR_TYP"/>
    <property type="match status" value="6"/>
</dbReference>
<evidence type="ECO:0000256" key="3">
    <source>
        <dbReference type="ARBA" id="ARBA00022821"/>
    </source>
</evidence>
<dbReference type="SUPFAM" id="SSF52540">
    <property type="entry name" value="P-loop containing nucleoside triphosphate hydrolases"/>
    <property type="match status" value="1"/>
</dbReference>
<proteinExistence type="predicted"/>
<dbReference type="SUPFAM" id="SSF52058">
    <property type="entry name" value="L domain-like"/>
    <property type="match status" value="2"/>
</dbReference>
<dbReference type="Gene3D" id="1.10.8.430">
    <property type="entry name" value="Helical domain of apoptotic protease-activating factors"/>
    <property type="match status" value="1"/>
</dbReference>
<dbReference type="Gene3D" id="3.80.10.10">
    <property type="entry name" value="Ribonuclease Inhibitor"/>
    <property type="match status" value="4"/>
</dbReference>
<evidence type="ECO:0000313" key="6">
    <source>
        <dbReference type="EMBL" id="SPC72196.1"/>
    </source>
</evidence>
<dbReference type="InterPro" id="IPR027417">
    <property type="entry name" value="P-loop_NTPase"/>
</dbReference>
<dbReference type="InterPro" id="IPR036390">
    <property type="entry name" value="WH_DNA-bd_sf"/>
</dbReference>
<dbReference type="SMART" id="SM00255">
    <property type="entry name" value="TIR"/>
    <property type="match status" value="1"/>
</dbReference>
<feature type="domain" description="TIR" evidence="5">
    <location>
        <begin position="17"/>
        <end position="178"/>
    </location>
</feature>
<evidence type="ECO:0000256" key="4">
    <source>
        <dbReference type="ARBA" id="ARBA00023027"/>
    </source>
</evidence>
<dbReference type="InterPro" id="IPR055414">
    <property type="entry name" value="LRR_R13L4/SHOC2-like"/>
</dbReference>
<dbReference type="Pfam" id="PF23282">
    <property type="entry name" value="WHD_ROQ1"/>
    <property type="match status" value="1"/>
</dbReference>
<dbReference type="SUPFAM" id="SSF52200">
    <property type="entry name" value="Toll/Interleukin receptor TIR domain"/>
    <property type="match status" value="1"/>
</dbReference>
<dbReference type="InterPro" id="IPR003591">
    <property type="entry name" value="Leu-rich_rpt_typical-subtyp"/>
</dbReference>
<dbReference type="Gene3D" id="3.40.50.300">
    <property type="entry name" value="P-loop containing nucleotide triphosphate hydrolases"/>
    <property type="match status" value="1"/>
</dbReference>
<evidence type="ECO:0000256" key="2">
    <source>
        <dbReference type="ARBA" id="ARBA00022737"/>
    </source>
</evidence>
<dbReference type="GO" id="GO:0006952">
    <property type="term" value="P:defense response"/>
    <property type="evidence" value="ECO:0007669"/>
    <property type="project" value="UniProtKB-KW"/>
</dbReference>
<keyword evidence="4" id="KW-0520">NAD</keyword>
<gene>
    <name evidence="6" type="ORF">FSB_LOCUS78</name>
</gene>
<sequence length="1461" mass="164425">MDNDAVSESSTPGAFRLRWDVFLSFRGKDTRHTFTSNLYNSLESHGVRVFRDDDGLRRGDVIAPSLLEAIEDSAASIVIISPNYASSRWCLEELSKICDCRRLILPVFYRVDPSHVRKQGGPFEEHFSNHEDRFKKDTVMKWRRAMGKAGDIAGWVFDNDEGQAKLIQSLVKRVLTELGNTPLGVAEYTVGLNSHIDKLMSFLDVRSNGIRVLGLHGMGGVGKTTLAKALYNKFVGHFECRSFIKNVRENSATDDGLVSLQNKLIHYLSPGNALVYEINSGISAIKRVAHEKRVLVVLDDIDNIRQLDVLIGRREWFCEGSRIIITTRDKEVLPKHLVNEFYEVRELDSSKALQLFSHHALRREKPTERFMNHSQQIVSLTGGLPLALEVFGSFLFDKRRTEEWEDALQKLKQIRPRNLQDVLKISFDGLDAQDQCIFLDIACLFIKMKMKREDVLDVLKGCGFKAEIAVTVLTAKSLIKVFEDNTLWMHDQVRDMGRQIVLHENPVYPGMRSRLWDRNEIMTVLKGEKRVKIILFAPRHEHKLFSSSGVMDYLATDSGGWGQLPVGNTLANPCSLFTIFGVQCSESLVGDAQLVSGTRCTEGIVLDFEGRPIVQDPSGDQISWENLKRTPNFTSALTYVKERYKKFLQNNAEKEREVVLCTKPFESMVSLRLLQINHVRLDGKYKYLPAGLKWLQWKGCPLKALPSDFRPRELAVLDLSESRIEQVWGWYSNKVAEKLMVINLRNCYNLADIPDLSGHQTLEKLVLEGCCRLTKIHESIGNMSTLLHLNLRDCSNLIEFPTDISGLKHLENLILCGCLKLKKLPNDIGSLKCLKEFLLDETAIVELPKSIFHLTKLEKLNLNRCQFLTRLPKCIGQLCSLKELSLNHSAIKEIPDSVGSLSNLEILSLMGCKSLTTIPDSVGSLMSLTRLLIYGTAIVEVPPSIGSLSYLKELSVGKCQSLSELPDSIEGLASVVEINLDGTSITKLPNQVGALKMLRKLEMFNCKYLRFLPESVGSMLALTTLNISNANISELPESIGMLENLITLRLSKCTQLYKLPSSIGNLKSLQRLLMGESAVTELPESFGMLSSLITLEMPKKPYFELARNSVPNSSVLPTSFSNLCSLEELNARAWKLCGKIPDDFEKLLSLEILNLGHNNFFSLPSSLRGLSKLKKLLLPNCEELKSLPPLPSSLVEVNVADCPALERVYDLSNLESLQELNLTNCGMVVDIPGLECLKSLRRLYMSGCKTCSSVVKRRLSKVSLRNMFSLTMPGSKIPDWFSQEVVRFSERKNCRIKGVIIAVIVSFNHQIPDDLRDQDPLLTGIRANIVKLNKTVFNAMLDIKGVPKTHEDHLYLSRFPDWHPLAFTLKDGYKIHVTKDDPPYIEGLELKKWGVYVVFEGDDDYDGNEESLDETQLSISEKLAKFFSSLEDEDSICESGCKVAFGGLCDVDKVKQVHGHV</sequence>
<dbReference type="GO" id="GO:0051707">
    <property type="term" value="P:response to other organism"/>
    <property type="evidence" value="ECO:0007669"/>
    <property type="project" value="UniProtKB-ARBA"/>
</dbReference>
<dbReference type="Pfam" id="PF00931">
    <property type="entry name" value="NB-ARC"/>
    <property type="match status" value="1"/>
</dbReference>
<keyword evidence="3" id="KW-0611">Plant defense</keyword>
<dbReference type="InterPro" id="IPR002182">
    <property type="entry name" value="NB-ARC"/>
</dbReference>
<dbReference type="PROSITE" id="PS51450">
    <property type="entry name" value="LRR"/>
    <property type="match status" value="1"/>
</dbReference>
<accession>A0A2N9E132</accession>
<dbReference type="PROSITE" id="PS50104">
    <property type="entry name" value="TIR"/>
    <property type="match status" value="1"/>
</dbReference>
<dbReference type="SUPFAM" id="SSF46785">
    <property type="entry name" value="Winged helix' DNA-binding domain"/>
    <property type="match status" value="1"/>
</dbReference>
<dbReference type="InterPro" id="IPR044974">
    <property type="entry name" value="Disease_R_plants"/>
</dbReference>
<dbReference type="InterPro" id="IPR058192">
    <property type="entry name" value="WHD_ROQ1-like"/>
</dbReference>
<name>A0A2N9E132_FAGSY</name>
<keyword evidence="1" id="KW-0433">Leucine-rich repeat</keyword>
<organism evidence="6">
    <name type="scientific">Fagus sylvatica</name>
    <name type="common">Beechnut</name>
    <dbReference type="NCBI Taxonomy" id="28930"/>
    <lineage>
        <taxon>Eukaryota</taxon>
        <taxon>Viridiplantae</taxon>
        <taxon>Streptophyta</taxon>
        <taxon>Embryophyta</taxon>
        <taxon>Tracheophyta</taxon>
        <taxon>Spermatophyta</taxon>
        <taxon>Magnoliopsida</taxon>
        <taxon>eudicotyledons</taxon>
        <taxon>Gunneridae</taxon>
        <taxon>Pentapetalae</taxon>
        <taxon>rosids</taxon>
        <taxon>fabids</taxon>
        <taxon>Fagales</taxon>
        <taxon>Fagaceae</taxon>
        <taxon>Fagus</taxon>
    </lineage>
</organism>
<evidence type="ECO:0000259" key="5">
    <source>
        <dbReference type="PROSITE" id="PS50104"/>
    </source>
</evidence>
<dbReference type="InterPro" id="IPR035897">
    <property type="entry name" value="Toll_tir_struct_dom_sf"/>
</dbReference>
<dbReference type="PANTHER" id="PTHR11017:SF385">
    <property type="entry name" value="DISEASE RESISTANCE PROTEIN (TIR-NBS-LRR CLASS)-RELATED"/>
    <property type="match status" value="1"/>
</dbReference>
<protein>
    <recommendedName>
        <fullName evidence="5">TIR domain-containing protein</fullName>
    </recommendedName>
</protein>